<proteinExistence type="predicted"/>
<protein>
    <submittedName>
        <fullName evidence="1">Uncharacterized protein</fullName>
    </submittedName>
</protein>
<gene>
    <name evidence="1" type="ORF">CUN48_12015</name>
</gene>
<accession>A0A2M8QAF6</accession>
<sequence>MGAPARLARLRRRTIEPLRCTHKRQRGCPPHPLFVRLAPEPDNVLVLPPLSIARLTMASGAPEGL</sequence>
<reference evidence="1 2" key="1">
    <citation type="submission" date="2017-11" db="EMBL/GenBank/DDBJ databases">
        <title>Evolution of Phototrophy in the Chloroflexi Phylum Driven by Horizontal Gene Transfer.</title>
        <authorList>
            <person name="Ward L.M."/>
            <person name="Hemp J."/>
            <person name="Shih P.M."/>
            <person name="Mcglynn S.E."/>
            <person name="Fischer W."/>
        </authorList>
    </citation>
    <scope>NUCLEOTIDE SEQUENCE [LARGE SCALE GENOMIC DNA]</scope>
    <source>
        <strain evidence="1">JP3_7</strain>
    </source>
</reference>
<dbReference type="AlphaFoldDB" id="A0A2M8QAF6"/>
<dbReference type="EMBL" id="PGTN01000095">
    <property type="protein sequence ID" value="PJF46791.1"/>
    <property type="molecule type" value="Genomic_DNA"/>
</dbReference>
<organism evidence="1 2">
    <name type="scientific">Candidatus Thermofonsia Clade 3 bacterium</name>
    <dbReference type="NCBI Taxonomy" id="2364212"/>
    <lineage>
        <taxon>Bacteria</taxon>
        <taxon>Bacillati</taxon>
        <taxon>Chloroflexota</taxon>
        <taxon>Candidatus Thermofontia</taxon>
        <taxon>Candidatus Thermofonsia Clade 3</taxon>
    </lineage>
</organism>
<dbReference type="Proteomes" id="UP000230790">
    <property type="component" value="Unassembled WGS sequence"/>
</dbReference>
<evidence type="ECO:0000313" key="1">
    <source>
        <dbReference type="EMBL" id="PJF46791.1"/>
    </source>
</evidence>
<name>A0A2M8QAF6_9CHLR</name>
<evidence type="ECO:0000313" key="2">
    <source>
        <dbReference type="Proteomes" id="UP000230790"/>
    </source>
</evidence>
<comment type="caution">
    <text evidence="1">The sequence shown here is derived from an EMBL/GenBank/DDBJ whole genome shotgun (WGS) entry which is preliminary data.</text>
</comment>